<organism evidence="1 2">
    <name type="scientific">Fusarium zealandicum</name>
    <dbReference type="NCBI Taxonomy" id="1053134"/>
    <lineage>
        <taxon>Eukaryota</taxon>
        <taxon>Fungi</taxon>
        <taxon>Dikarya</taxon>
        <taxon>Ascomycota</taxon>
        <taxon>Pezizomycotina</taxon>
        <taxon>Sordariomycetes</taxon>
        <taxon>Hypocreomycetidae</taxon>
        <taxon>Hypocreales</taxon>
        <taxon>Nectriaceae</taxon>
        <taxon>Fusarium</taxon>
        <taxon>Fusarium staphyleae species complex</taxon>
    </lineage>
</organism>
<keyword evidence="2" id="KW-1185">Reference proteome</keyword>
<evidence type="ECO:0000313" key="1">
    <source>
        <dbReference type="EMBL" id="KAF4984486.1"/>
    </source>
</evidence>
<dbReference type="Proteomes" id="UP000635477">
    <property type="component" value="Unassembled WGS sequence"/>
</dbReference>
<comment type="caution">
    <text evidence="1">The sequence shown here is derived from an EMBL/GenBank/DDBJ whole genome shotgun (WGS) entry which is preliminary data.</text>
</comment>
<dbReference type="EMBL" id="JABEYC010000018">
    <property type="protein sequence ID" value="KAF4984486.1"/>
    <property type="molecule type" value="Genomic_DNA"/>
</dbReference>
<name>A0A8H4UVL6_9HYPO</name>
<dbReference type="OrthoDB" id="5071059at2759"/>
<reference evidence="1" key="1">
    <citation type="journal article" date="2020" name="BMC Genomics">
        <title>Correction to: Identification and distribution of gene clusters required for synthesis of sphingolipid metabolism inhibitors in diverse species of the filamentous fungus Fusarium.</title>
        <authorList>
            <person name="Kim H.S."/>
            <person name="Lohmar J.M."/>
            <person name="Busman M."/>
            <person name="Brown D.W."/>
            <person name="Naumann T.A."/>
            <person name="Divon H.H."/>
            <person name="Lysoe E."/>
            <person name="Uhlig S."/>
            <person name="Proctor R.H."/>
        </authorList>
    </citation>
    <scope>NUCLEOTIDE SEQUENCE</scope>
    <source>
        <strain evidence="1">NRRL 22465</strain>
    </source>
</reference>
<sequence>MQRGLPARPLIAASLRIISLGHERQIAAAAAQTRESSALALCSIAILVPALNSWSTMTWTSKQRLADSATPGGFLATLLFRKQPCETIAGATTILHHSMAVPGNITAIKTLLVHWNTAFQNGDITIDNAKAITAESSIVDQVPNKGYPNLDELECPTQPEWLDNRYWKDPLPKTHPSMFSENGRINGFVYNVPYVSILAYSPDLHDELAKFAKAHHKNKFNAAATIRRSAAGQHE</sequence>
<proteinExistence type="predicted"/>
<protein>
    <submittedName>
        <fullName evidence="1">Uncharacterized protein</fullName>
    </submittedName>
</protein>
<accession>A0A8H4UVL6</accession>
<gene>
    <name evidence="1" type="ORF">FZEAL_334</name>
</gene>
<reference evidence="1" key="2">
    <citation type="submission" date="2020-05" db="EMBL/GenBank/DDBJ databases">
        <authorList>
            <person name="Kim H.-S."/>
            <person name="Proctor R.H."/>
            <person name="Brown D.W."/>
        </authorList>
    </citation>
    <scope>NUCLEOTIDE SEQUENCE</scope>
    <source>
        <strain evidence="1">NRRL 22465</strain>
    </source>
</reference>
<dbReference type="AlphaFoldDB" id="A0A8H4UVL6"/>
<evidence type="ECO:0000313" key="2">
    <source>
        <dbReference type="Proteomes" id="UP000635477"/>
    </source>
</evidence>